<dbReference type="RefSeq" id="WP_066265778.1">
    <property type="nucleotide sequence ID" value="NZ_JARMAB010000006.1"/>
</dbReference>
<feature type="transmembrane region" description="Helical" evidence="1">
    <location>
        <begin position="165"/>
        <end position="184"/>
    </location>
</feature>
<reference evidence="2 3" key="1">
    <citation type="submission" date="2023-03" db="EMBL/GenBank/DDBJ databases">
        <title>Bacillus Genome Sequencing.</title>
        <authorList>
            <person name="Dunlap C."/>
        </authorList>
    </citation>
    <scope>NUCLEOTIDE SEQUENCE [LARGE SCALE GENOMIC DNA]</scope>
    <source>
        <strain evidence="2 3">B-23453</strain>
    </source>
</reference>
<name>A0ABU6MHB9_9BACI</name>
<feature type="transmembrane region" description="Helical" evidence="1">
    <location>
        <begin position="353"/>
        <end position="372"/>
    </location>
</feature>
<proteinExistence type="predicted"/>
<protein>
    <submittedName>
        <fullName evidence="2">ABC transporter permease</fullName>
    </submittedName>
</protein>
<feature type="transmembrane region" description="Helical" evidence="1">
    <location>
        <begin position="307"/>
        <end position="327"/>
    </location>
</feature>
<gene>
    <name evidence="2" type="ORF">P4T90_04955</name>
</gene>
<feature type="transmembrane region" description="Helical" evidence="1">
    <location>
        <begin position="378"/>
        <end position="397"/>
    </location>
</feature>
<evidence type="ECO:0000313" key="2">
    <source>
        <dbReference type="EMBL" id="MED1202440.1"/>
    </source>
</evidence>
<keyword evidence="1" id="KW-0812">Transmembrane</keyword>
<dbReference type="InterPro" id="IPR010288">
    <property type="entry name" value="EcsB_ABC"/>
</dbReference>
<dbReference type="Pfam" id="PF05975">
    <property type="entry name" value="EcsB"/>
    <property type="match status" value="1"/>
</dbReference>
<evidence type="ECO:0000313" key="3">
    <source>
        <dbReference type="Proteomes" id="UP001341444"/>
    </source>
</evidence>
<feature type="transmembrane region" description="Helical" evidence="1">
    <location>
        <begin position="59"/>
        <end position="79"/>
    </location>
</feature>
<feature type="transmembrane region" description="Helical" evidence="1">
    <location>
        <begin position="137"/>
        <end position="153"/>
    </location>
</feature>
<dbReference type="Proteomes" id="UP001341444">
    <property type="component" value="Unassembled WGS sequence"/>
</dbReference>
<evidence type="ECO:0000256" key="1">
    <source>
        <dbReference type="SAM" id="Phobius"/>
    </source>
</evidence>
<organism evidence="2 3">
    <name type="scientific">Heyndrickxia acidicola</name>
    <dbReference type="NCBI Taxonomy" id="209389"/>
    <lineage>
        <taxon>Bacteria</taxon>
        <taxon>Bacillati</taxon>
        <taxon>Bacillota</taxon>
        <taxon>Bacilli</taxon>
        <taxon>Bacillales</taxon>
        <taxon>Bacillaceae</taxon>
        <taxon>Heyndrickxia</taxon>
    </lineage>
</organism>
<accession>A0ABU6MHB9</accession>
<keyword evidence="3" id="KW-1185">Reference proteome</keyword>
<feature type="transmembrane region" description="Helical" evidence="1">
    <location>
        <begin position="283"/>
        <end position="301"/>
    </location>
</feature>
<sequence>MKKIENLWRERLQLFSQELRRYLKYIFNDHLLFVAIFGIAGGAYYYSQWVKTLDTSFPIGWVMGLILGILLTVSPRFTLLKEADKVFLLPIESKLKGYFKKSLSLSFFIQAYVLLVGLAILMPMYVAATRHGFRSFIYLYFILLAVKYWNLVLQWQVLKYQDSNILLMDGIIRFALNAVLIFFITVDAPLWLAAVVAAVMAGLLVYFYKAGKEKTLNWDRLIELEEKRLMAFYRFANLFTDVPKLKGQVKRRSWLDFSLKFLGYGQTHSFSYLYARTFIRTNAYFGLFARLTIIGAILLYVSDQRYLLIGLSLLFLYLTGFQLIPMVQHHDLKIWVRLYPLNPKLKIESFMKVLRICLLIQAIIFSIVVFVSSTYLNGIYTLVINVIFSFIFVKLYLPGRIRRLVSERI</sequence>
<dbReference type="EMBL" id="JARMAB010000006">
    <property type="protein sequence ID" value="MED1202440.1"/>
    <property type="molecule type" value="Genomic_DNA"/>
</dbReference>
<keyword evidence="1" id="KW-1133">Transmembrane helix</keyword>
<comment type="caution">
    <text evidence="2">The sequence shown here is derived from an EMBL/GenBank/DDBJ whole genome shotgun (WGS) entry which is preliminary data.</text>
</comment>
<keyword evidence="1" id="KW-0472">Membrane</keyword>
<dbReference type="PIRSF" id="PIRSF037259">
    <property type="entry name" value="EcsB_ABC"/>
    <property type="match status" value="1"/>
</dbReference>
<feature type="transmembrane region" description="Helical" evidence="1">
    <location>
        <begin position="30"/>
        <end position="47"/>
    </location>
</feature>
<feature type="transmembrane region" description="Helical" evidence="1">
    <location>
        <begin position="190"/>
        <end position="208"/>
    </location>
</feature>
<feature type="transmembrane region" description="Helical" evidence="1">
    <location>
        <begin position="103"/>
        <end position="125"/>
    </location>
</feature>